<reference evidence="1 2" key="1">
    <citation type="journal article" date="2016" name="Front. Microbiol.">
        <title>Single-Cell (Meta-)Genomics of a Dimorphic Candidatus Thiomargarita nelsonii Reveals Genomic Plasticity.</title>
        <authorList>
            <person name="Flood B.E."/>
            <person name="Fliss P."/>
            <person name="Jones D.S."/>
            <person name="Dick G.J."/>
            <person name="Jain S."/>
            <person name="Kaster A.K."/>
            <person name="Winkel M."/>
            <person name="Mussmann M."/>
            <person name="Bailey J."/>
        </authorList>
    </citation>
    <scope>NUCLEOTIDE SEQUENCE [LARGE SCALE GENOMIC DNA]</scope>
    <source>
        <strain evidence="1">Hydrate Ridge</strain>
    </source>
</reference>
<organism evidence="1 2">
    <name type="scientific">Candidatus Thiomargarita nelsonii</name>
    <dbReference type="NCBI Taxonomy" id="1003181"/>
    <lineage>
        <taxon>Bacteria</taxon>
        <taxon>Pseudomonadati</taxon>
        <taxon>Pseudomonadota</taxon>
        <taxon>Gammaproteobacteria</taxon>
        <taxon>Thiotrichales</taxon>
        <taxon>Thiotrichaceae</taxon>
        <taxon>Thiomargarita</taxon>
    </lineage>
</organism>
<dbReference type="AlphaFoldDB" id="A0A4E0QNW9"/>
<dbReference type="EMBL" id="JSZA02000097">
    <property type="protein sequence ID" value="TGO02647.1"/>
    <property type="molecule type" value="Genomic_DNA"/>
</dbReference>
<evidence type="ECO:0000313" key="2">
    <source>
        <dbReference type="Proteomes" id="UP000030428"/>
    </source>
</evidence>
<protein>
    <submittedName>
        <fullName evidence="1">Uncharacterized protein</fullName>
    </submittedName>
</protein>
<comment type="caution">
    <text evidence="1">The sequence shown here is derived from an EMBL/GenBank/DDBJ whole genome shotgun (WGS) entry which is preliminary data.</text>
</comment>
<gene>
    <name evidence="1" type="ORF">PN36_21570</name>
</gene>
<accession>A0A4E0QNW9</accession>
<evidence type="ECO:0000313" key="1">
    <source>
        <dbReference type="EMBL" id="TGO02647.1"/>
    </source>
</evidence>
<dbReference type="Proteomes" id="UP000030428">
    <property type="component" value="Unassembled WGS sequence"/>
</dbReference>
<name>A0A4E0QNW9_9GAMM</name>
<proteinExistence type="predicted"/>
<sequence>MTGHNTECGYLVPPNNVEMLAQAIENALEQGDISQTQEAAQQIVRKYYHVDVMVDAYAKLYQQVIDKQKKSQKR</sequence>
<keyword evidence="2" id="KW-1185">Reference proteome</keyword>
<dbReference type="Gene3D" id="3.40.50.2000">
    <property type="entry name" value="Glycogen Phosphorylase B"/>
    <property type="match status" value="2"/>
</dbReference>
<dbReference type="SUPFAM" id="SSF53756">
    <property type="entry name" value="UDP-Glycosyltransferase/glycogen phosphorylase"/>
    <property type="match status" value="1"/>
</dbReference>